<comment type="caution">
    <text evidence="1">The sequence shown here is derived from an EMBL/GenBank/DDBJ whole genome shotgun (WGS) entry which is preliminary data.</text>
</comment>
<dbReference type="OrthoDB" id="248923at2759"/>
<organism evidence="1 2">
    <name type="scientific">Fusarium gaditjirri</name>
    <dbReference type="NCBI Taxonomy" id="282569"/>
    <lineage>
        <taxon>Eukaryota</taxon>
        <taxon>Fungi</taxon>
        <taxon>Dikarya</taxon>
        <taxon>Ascomycota</taxon>
        <taxon>Pezizomycotina</taxon>
        <taxon>Sordariomycetes</taxon>
        <taxon>Hypocreomycetidae</taxon>
        <taxon>Hypocreales</taxon>
        <taxon>Nectriaceae</taxon>
        <taxon>Fusarium</taxon>
        <taxon>Fusarium nisikadoi species complex</taxon>
    </lineage>
</organism>
<evidence type="ECO:0000313" key="1">
    <source>
        <dbReference type="EMBL" id="KAF4948675.1"/>
    </source>
</evidence>
<proteinExistence type="predicted"/>
<dbReference type="Proteomes" id="UP000604273">
    <property type="component" value="Unassembled WGS sequence"/>
</dbReference>
<dbReference type="EMBL" id="JABFAI010000254">
    <property type="protein sequence ID" value="KAF4948675.1"/>
    <property type="molecule type" value="Genomic_DNA"/>
</dbReference>
<accession>A0A8H4SZU0</accession>
<dbReference type="SUPFAM" id="SSF56112">
    <property type="entry name" value="Protein kinase-like (PK-like)"/>
    <property type="match status" value="1"/>
</dbReference>
<name>A0A8H4SZU0_9HYPO</name>
<sequence>MSGECCFTLSPMHSDMERENLPSDKGKELAGFVESSSKYSESYLVHISNLLNHWKPQWSQALRISIVLVIIDLPQYSIDRAIDKFLKLMLHCAPEVARSAPDVPRDPLADIWSLGCVFLEILTVMKEKRVEDIREHTQGRAQTRCYYECDMNDWLEGLKKRTDDVSDLLRLSWVSSMLDNRSATRPSAGTLQREILEANLSFTSAFSFKHHIAPRPASEGLTKDFLDTEGNIRQSVCRDYDHDLSQRYLNNDVVGKGKLNTPIATTAWKQTDGLRQPTIRVYLLDEENLGPVKAMPSSKLAATSWRDGQVFFYYQAEDGTIKSLYQRSPENQWEYGPRVEDAAPGSPLPVSNSLMYDKHGIRF</sequence>
<dbReference type="AlphaFoldDB" id="A0A8H4SZU0"/>
<dbReference type="InterPro" id="IPR011009">
    <property type="entry name" value="Kinase-like_dom_sf"/>
</dbReference>
<dbReference type="Gene3D" id="1.10.510.10">
    <property type="entry name" value="Transferase(Phosphotransferase) domain 1"/>
    <property type="match status" value="1"/>
</dbReference>
<keyword evidence="2" id="KW-1185">Reference proteome</keyword>
<evidence type="ECO:0000313" key="2">
    <source>
        <dbReference type="Proteomes" id="UP000604273"/>
    </source>
</evidence>
<gene>
    <name evidence="1" type="ORF">FGADI_9450</name>
</gene>
<reference evidence="1" key="1">
    <citation type="journal article" date="2020" name="BMC Genomics">
        <title>Correction to: Identification and distribution of gene clusters required for synthesis of sphingolipid metabolism inhibitors in diverse species of the filamentous fungus Fusarium.</title>
        <authorList>
            <person name="Kim H.S."/>
            <person name="Lohmar J.M."/>
            <person name="Busman M."/>
            <person name="Brown D.W."/>
            <person name="Naumann T.A."/>
            <person name="Divon H.H."/>
            <person name="Lysoe E."/>
            <person name="Uhlig S."/>
            <person name="Proctor R.H."/>
        </authorList>
    </citation>
    <scope>NUCLEOTIDE SEQUENCE</scope>
    <source>
        <strain evidence="1">NRRL 45417</strain>
    </source>
</reference>
<reference evidence="1" key="2">
    <citation type="submission" date="2020-05" db="EMBL/GenBank/DDBJ databases">
        <authorList>
            <person name="Kim H.-S."/>
            <person name="Proctor R.H."/>
            <person name="Brown D.W."/>
        </authorList>
    </citation>
    <scope>NUCLEOTIDE SEQUENCE</scope>
    <source>
        <strain evidence="1">NRRL 45417</strain>
    </source>
</reference>
<dbReference type="SUPFAM" id="SSF89372">
    <property type="entry name" value="Fucose-specific lectin"/>
    <property type="match status" value="1"/>
</dbReference>
<dbReference type="Gene3D" id="2.120.10.70">
    <property type="entry name" value="Fucose-specific lectin"/>
    <property type="match status" value="1"/>
</dbReference>
<protein>
    <recommendedName>
        <fullName evidence="3">Protein kinase domain-containing protein</fullName>
    </recommendedName>
</protein>
<evidence type="ECO:0008006" key="3">
    <source>
        <dbReference type="Google" id="ProtNLM"/>
    </source>
</evidence>